<evidence type="ECO:0000313" key="3">
    <source>
        <dbReference type="Proteomes" id="UP000703674"/>
    </source>
</evidence>
<dbReference type="Proteomes" id="UP000703674">
    <property type="component" value="Unassembled WGS sequence"/>
</dbReference>
<dbReference type="GO" id="GO:0016787">
    <property type="term" value="F:hydrolase activity"/>
    <property type="evidence" value="ECO:0007669"/>
    <property type="project" value="UniProtKB-KW"/>
</dbReference>
<name>A0ABX1D1S0_9FLAO</name>
<evidence type="ECO:0000313" key="2">
    <source>
        <dbReference type="EMBL" id="NJW52628.1"/>
    </source>
</evidence>
<sequence length="239" mass="27412">MKKAYLNWSSGKDAAYALYLFQQQEIPVQKLVTTINSEFDRVSMHGLRKELLLKQVEQLQIPLQIITLPGDVPLARYNEIMEKETCQLKAEGFTHSIFGDVFLEDLRAYREQQLQKVGITAVFPLWKKNTAYLMKEFLAAGFKAITVSVNAQLLDASFCGRIIDQKFLSDLPEGIDPAGENGEFHSFVFDGPIFSKPVTFQKGEIVERSFAPAKTKEDNCFKEEQESWDTRFYYRDLLS</sequence>
<dbReference type="InterPro" id="IPR014729">
    <property type="entry name" value="Rossmann-like_a/b/a_fold"/>
</dbReference>
<accession>A0ABX1D1S0</accession>
<keyword evidence="2" id="KW-0378">Hydrolase</keyword>
<dbReference type="RefSeq" id="WP_168137744.1">
    <property type="nucleotide sequence ID" value="NZ_JAAVJR010000003.1"/>
</dbReference>
<dbReference type="SUPFAM" id="SSF52402">
    <property type="entry name" value="Adenine nucleotide alpha hydrolases-like"/>
    <property type="match status" value="1"/>
</dbReference>
<organism evidence="2 3">
    <name type="scientific">Salinimicrobium oceani</name>
    <dbReference type="NCBI Taxonomy" id="2722702"/>
    <lineage>
        <taxon>Bacteria</taxon>
        <taxon>Pseudomonadati</taxon>
        <taxon>Bacteroidota</taxon>
        <taxon>Flavobacteriia</taxon>
        <taxon>Flavobacteriales</taxon>
        <taxon>Flavobacteriaceae</taxon>
        <taxon>Salinimicrobium</taxon>
    </lineage>
</organism>
<proteinExistence type="predicted"/>
<evidence type="ECO:0000259" key="1">
    <source>
        <dbReference type="Pfam" id="PF01902"/>
    </source>
</evidence>
<dbReference type="PIRSF" id="PIRSF039123">
    <property type="entry name" value="Diphthamide_synthase"/>
    <property type="match status" value="1"/>
</dbReference>
<dbReference type="Gene3D" id="3.40.50.620">
    <property type="entry name" value="HUPs"/>
    <property type="match status" value="1"/>
</dbReference>
<dbReference type="Gene3D" id="3.90.1490.10">
    <property type="entry name" value="putative n-type atp pyrophosphatase, domain 2"/>
    <property type="match status" value="1"/>
</dbReference>
<protein>
    <submittedName>
        <fullName evidence="2">Adenine nucleotide alpha hydrolase</fullName>
    </submittedName>
</protein>
<dbReference type="InterPro" id="IPR002761">
    <property type="entry name" value="Diphthami_syn_dom"/>
</dbReference>
<reference evidence="2 3" key="1">
    <citation type="submission" date="2020-03" db="EMBL/GenBank/DDBJ databases">
        <title>Salinimicrobium sp. nov, isolated from SCS.</title>
        <authorList>
            <person name="Cao W.R."/>
        </authorList>
    </citation>
    <scope>NUCLEOTIDE SEQUENCE [LARGE SCALE GENOMIC DNA]</scope>
    <source>
        <strain evidence="3">J15B91</strain>
    </source>
</reference>
<keyword evidence="3" id="KW-1185">Reference proteome</keyword>
<feature type="domain" description="Diphthamide synthase" evidence="1">
    <location>
        <begin position="3"/>
        <end position="205"/>
    </location>
</feature>
<gene>
    <name evidence="2" type="ORF">HC175_06815</name>
</gene>
<comment type="caution">
    <text evidence="2">The sequence shown here is derived from an EMBL/GenBank/DDBJ whole genome shotgun (WGS) entry which is preliminary data.</text>
</comment>
<dbReference type="Pfam" id="PF01902">
    <property type="entry name" value="Diphthami_syn_2"/>
    <property type="match status" value="1"/>
</dbReference>
<dbReference type="EMBL" id="JAAVJR010000003">
    <property type="protein sequence ID" value="NJW52628.1"/>
    <property type="molecule type" value="Genomic_DNA"/>
</dbReference>
<dbReference type="InterPro" id="IPR030662">
    <property type="entry name" value="DPH6/MJ0570"/>
</dbReference>